<dbReference type="Pfam" id="PF00838">
    <property type="entry name" value="TCTP"/>
    <property type="match status" value="1"/>
</dbReference>
<dbReference type="InterPro" id="IPR018103">
    <property type="entry name" value="Translation_control_tumour_CS"/>
</dbReference>
<dbReference type="GO" id="GO:0005509">
    <property type="term" value="F:calcium ion binding"/>
    <property type="evidence" value="ECO:0007669"/>
    <property type="project" value="TreeGrafter"/>
</dbReference>
<dbReference type="InterPro" id="IPR034737">
    <property type="entry name" value="TCTP"/>
</dbReference>
<comment type="caution">
    <text evidence="4">The sequence shown here is derived from an EMBL/GenBank/DDBJ whole genome shotgun (WGS) entry which is preliminary data.</text>
</comment>
<proteinExistence type="inferred from homology"/>
<dbReference type="PANTHER" id="PTHR11991:SF0">
    <property type="entry name" value="TRANSLATIONALLY-CONTROLLED TUMOR PROTEIN"/>
    <property type="match status" value="1"/>
</dbReference>
<dbReference type="SUPFAM" id="SSF51316">
    <property type="entry name" value="Mss4-like"/>
    <property type="match status" value="1"/>
</dbReference>
<dbReference type="PRINTS" id="PR01653">
    <property type="entry name" value="TCTPROTEIN"/>
</dbReference>
<dbReference type="OrthoDB" id="10248936at2759"/>
<evidence type="ECO:0000256" key="1">
    <source>
        <dbReference type="ARBA" id="ARBA00014759"/>
    </source>
</evidence>
<evidence type="ECO:0000259" key="3">
    <source>
        <dbReference type="PROSITE" id="PS51797"/>
    </source>
</evidence>
<keyword evidence="5" id="KW-1185">Reference proteome</keyword>
<evidence type="ECO:0000256" key="2">
    <source>
        <dbReference type="PROSITE-ProRule" id="PRU01133"/>
    </source>
</evidence>
<dbReference type="PROSITE" id="PS51797">
    <property type="entry name" value="TCTP_3"/>
    <property type="match status" value="1"/>
</dbReference>
<dbReference type="InterPro" id="IPR011323">
    <property type="entry name" value="Mss4/transl-control_tumour"/>
</dbReference>
<dbReference type="PANTHER" id="PTHR11991">
    <property type="entry name" value="TRANSLATIONALLY CONTROLLED TUMOR PROTEIN-RELATED"/>
    <property type="match status" value="1"/>
</dbReference>
<protein>
    <recommendedName>
        <fullName evidence="1">Translationally-controlled tumor protein homolog</fullName>
    </recommendedName>
</protein>
<feature type="domain" description="TCTP" evidence="3">
    <location>
        <begin position="1"/>
        <end position="166"/>
    </location>
</feature>
<sequence>MLIYKDVITDDELFSDAFDIKEVDGRYEIDCAMITVKKGADVDIGANASAEEAGEELEDGAEIVNNVVHSFRLQSTQFDKKAYTVYIKGYLKELKAKKGLEGDDAKAYEAEMTTEVKKVLGGFKDFEFYTGESMDPAGAIMLLNYREDGITPYFTVFKHAVKSMKV</sequence>
<accession>A0A9P6M0R6</accession>
<evidence type="ECO:0000313" key="4">
    <source>
        <dbReference type="EMBL" id="KAF9957866.1"/>
    </source>
</evidence>
<name>A0A9P6M0R6_MORAP</name>
<dbReference type="GO" id="GO:0005737">
    <property type="term" value="C:cytoplasm"/>
    <property type="evidence" value="ECO:0007669"/>
    <property type="project" value="TreeGrafter"/>
</dbReference>
<dbReference type="InterPro" id="IPR011057">
    <property type="entry name" value="Mss4-like_sf"/>
</dbReference>
<dbReference type="FunFam" id="2.170.150.10:FF:000002">
    <property type="entry name" value="Translationally-controlled tumor protein homolog"/>
    <property type="match status" value="1"/>
</dbReference>
<evidence type="ECO:0000313" key="5">
    <source>
        <dbReference type="Proteomes" id="UP000738359"/>
    </source>
</evidence>
<reference evidence="4" key="1">
    <citation type="journal article" date="2020" name="Fungal Divers.">
        <title>Resolving the Mortierellaceae phylogeny through synthesis of multi-gene phylogenetics and phylogenomics.</title>
        <authorList>
            <person name="Vandepol N."/>
            <person name="Liber J."/>
            <person name="Desiro A."/>
            <person name="Na H."/>
            <person name="Kennedy M."/>
            <person name="Barry K."/>
            <person name="Grigoriev I.V."/>
            <person name="Miller A.N."/>
            <person name="O'Donnell K."/>
            <person name="Stajich J.E."/>
            <person name="Bonito G."/>
        </authorList>
    </citation>
    <scope>NUCLEOTIDE SEQUENCE</scope>
    <source>
        <strain evidence="4">CK1249</strain>
    </source>
</reference>
<dbReference type="EMBL" id="JAAAHY010000757">
    <property type="protein sequence ID" value="KAF9957866.1"/>
    <property type="molecule type" value="Genomic_DNA"/>
</dbReference>
<dbReference type="Gene3D" id="2.170.150.10">
    <property type="entry name" value="Metal Binding Protein, Guanine Nucleotide Exchange Factor, Chain A"/>
    <property type="match status" value="1"/>
</dbReference>
<dbReference type="AlphaFoldDB" id="A0A9P6M0R6"/>
<dbReference type="InterPro" id="IPR018105">
    <property type="entry name" value="Translational_control_tumour_p"/>
</dbReference>
<gene>
    <name evidence="4" type="primary">TMA19</name>
    <name evidence="4" type="ORF">BGZ70_009372</name>
</gene>
<organism evidence="4 5">
    <name type="scientific">Mortierella alpina</name>
    <name type="common">Oleaginous fungus</name>
    <name type="synonym">Mortierella renispora</name>
    <dbReference type="NCBI Taxonomy" id="64518"/>
    <lineage>
        <taxon>Eukaryota</taxon>
        <taxon>Fungi</taxon>
        <taxon>Fungi incertae sedis</taxon>
        <taxon>Mucoromycota</taxon>
        <taxon>Mortierellomycotina</taxon>
        <taxon>Mortierellomycetes</taxon>
        <taxon>Mortierellales</taxon>
        <taxon>Mortierellaceae</taxon>
        <taxon>Mortierella</taxon>
    </lineage>
</organism>
<dbReference type="PROSITE" id="PS01002">
    <property type="entry name" value="TCTP_1"/>
    <property type="match status" value="1"/>
</dbReference>
<comment type="similarity">
    <text evidence="2">Belongs to the TCTP family.</text>
</comment>
<dbReference type="Proteomes" id="UP000738359">
    <property type="component" value="Unassembled WGS sequence"/>
</dbReference>